<organism evidence="2 3">
    <name type="scientific">Nanobsidianus stetteri</name>
    <dbReference type="NCBI Taxonomy" id="1294122"/>
    <lineage>
        <taxon>Archaea</taxon>
        <taxon>Nanobdellota</taxon>
        <taxon>Candidatus Nanoarchaeia</taxon>
        <taxon>Nanoarchaeales</taxon>
        <taxon>Nanopusillaceae</taxon>
        <taxon>Candidatus Nanobsidianus</taxon>
    </lineage>
</organism>
<keyword evidence="3" id="KW-1185">Reference proteome</keyword>
<name>R1FU28_NANST</name>
<proteinExistence type="predicted"/>
<gene>
    <name evidence="2" type="ORF">Nst1_335</name>
</gene>
<dbReference type="PANTHER" id="PTHR40733:SF1">
    <property type="entry name" value="SMALL ZINC FINGER PROTEIN HVO-2753-LIKE ZINC-BINDING POCKET DOMAIN-CONTAINING PROTEIN"/>
    <property type="match status" value="1"/>
</dbReference>
<evidence type="ECO:0000259" key="1">
    <source>
        <dbReference type="Pfam" id="PF07754"/>
    </source>
</evidence>
<comment type="caution">
    <text evidence="2">The sequence shown here is derived from an EMBL/GenBank/DDBJ whole genome shotgun (WGS) entry which is preliminary data.</text>
</comment>
<dbReference type="Pfam" id="PF07754">
    <property type="entry name" value="HVO_2753_ZBP"/>
    <property type="match status" value="1"/>
</dbReference>
<evidence type="ECO:0000313" key="3">
    <source>
        <dbReference type="Proteomes" id="UP000053279"/>
    </source>
</evidence>
<evidence type="ECO:0000313" key="2">
    <source>
        <dbReference type="EMBL" id="EOD42605.1"/>
    </source>
</evidence>
<feature type="domain" description="Small zinc finger protein HVO-2753-like zinc-binding pocket" evidence="1">
    <location>
        <begin position="15"/>
        <end position="53"/>
    </location>
</feature>
<accession>R1FU28</accession>
<dbReference type="InterPro" id="IPR044720">
    <property type="entry name" value="HVO_2753-like"/>
</dbReference>
<dbReference type="AlphaFoldDB" id="R1FU28"/>
<dbReference type="Proteomes" id="UP000053279">
    <property type="component" value="Unassembled WGS sequence"/>
</dbReference>
<dbReference type="PANTHER" id="PTHR40733">
    <property type="entry name" value="ZINC-RIBBON RNA-BINDING PROTEIN INVOLVED IN TRANSLATION-RELATED"/>
    <property type="match status" value="1"/>
</dbReference>
<reference evidence="2 3" key="1">
    <citation type="submission" date="2013-02" db="EMBL/GenBank/DDBJ databases">
        <title>Insights into archaeal evolution and symbiosis from the genomes of a Nanoarchaeon and its crenarchaeal host from Yellowstone National Park.</title>
        <authorList>
            <person name="Podar M."/>
            <person name="Makarova K.S."/>
            <person name="Graham D.E."/>
            <person name="Wolf Y.I."/>
            <person name="Koonin E.V."/>
            <person name="Reysenbach A.-L."/>
        </authorList>
    </citation>
    <scope>NUCLEOTIDE SEQUENCE [LARGE SCALE GENOMIC DNA]</scope>
</reference>
<protein>
    <submittedName>
        <fullName evidence="2">Putative Zn-ribbon RNA-binding protein with a function in translation</fullName>
    </submittedName>
</protein>
<dbReference type="EMBL" id="APJZ01000002">
    <property type="protein sequence ID" value="EOD42605.1"/>
    <property type="molecule type" value="Genomic_DNA"/>
</dbReference>
<dbReference type="InterPro" id="IPR011668">
    <property type="entry name" value="HVO_2753-like_ZBP"/>
</dbReference>
<sequence>MDITELEKTNVLKNLIVSDTVVKFTCPNCGQGIIIRSNKEKKWGLEWKCPVCGYTGP</sequence>